<evidence type="ECO:0000259" key="1">
    <source>
        <dbReference type="Pfam" id="PF00326"/>
    </source>
</evidence>
<dbReference type="InterPro" id="IPR029058">
    <property type="entry name" value="AB_hydrolase_fold"/>
</dbReference>
<organism evidence="2 3">
    <name type="scientific">Lagenidium giganteum</name>
    <dbReference type="NCBI Taxonomy" id="4803"/>
    <lineage>
        <taxon>Eukaryota</taxon>
        <taxon>Sar</taxon>
        <taxon>Stramenopiles</taxon>
        <taxon>Oomycota</taxon>
        <taxon>Peronosporomycetes</taxon>
        <taxon>Pythiales</taxon>
        <taxon>Pythiaceae</taxon>
    </lineage>
</organism>
<dbReference type="GO" id="GO:0006508">
    <property type="term" value="P:proteolysis"/>
    <property type="evidence" value="ECO:0007669"/>
    <property type="project" value="InterPro"/>
</dbReference>
<accession>A0AAV2YKX1</accession>
<dbReference type="InterPro" id="IPR001375">
    <property type="entry name" value="Peptidase_S9_cat"/>
</dbReference>
<evidence type="ECO:0000313" key="3">
    <source>
        <dbReference type="Proteomes" id="UP001146120"/>
    </source>
</evidence>
<reference evidence="2" key="2">
    <citation type="journal article" date="2023" name="Microbiol Resour">
        <title>Decontamination and Annotation of the Draft Genome Sequence of the Oomycete Lagenidium giganteum ARSEF 373.</title>
        <authorList>
            <person name="Morgan W.R."/>
            <person name="Tartar A."/>
        </authorList>
    </citation>
    <scope>NUCLEOTIDE SEQUENCE</scope>
    <source>
        <strain evidence="2">ARSEF 373</strain>
    </source>
</reference>
<reference evidence="2" key="1">
    <citation type="submission" date="2022-11" db="EMBL/GenBank/DDBJ databases">
        <authorList>
            <person name="Morgan W.R."/>
            <person name="Tartar A."/>
        </authorList>
    </citation>
    <scope>NUCLEOTIDE SEQUENCE</scope>
    <source>
        <strain evidence="2">ARSEF 373</strain>
    </source>
</reference>
<dbReference type="AlphaFoldDB" id="A0AAV2YKX1"/>
<dbReference type="Proteomes" id="UP001146120">
    <property type="component" value="Unassembled WGS sequence"/>
</dbReference>
<gene>
    <name evidence="2" type="ORF">N0F65_010810</name>
</gene>
<protein>
    <recommendedName>
        <fullName evidence="1">Peptidase S9 prolyl oligopeptidase catalytic domain-containing protein</fullName>
    </recommendedName>
</protein>
<dbReference type="SUPFAM" id="SSF53474">
    <property type="entry name" value="alpha/beta-Hydrolases"/>
    <property type="match status" value="1"/>
</dbReference>
<name>A0AAV2YKX1_9STRA</name>
<evidence type="ECO:0000313" key="2">
    <source>
        <dbReference type="EMBL" id="DAZ93344.1"/>
    </source>
</evidence>
<keyword evidence="3" id="KW-1185">Reference proteome</keyword>
<dbReference type="EMBL" id="DAKRPA010000324">
    <property type="protein sequence ID" value="DAZ93344.1"/>
    <property type="molecule type" value="Genomic_DNA"/>
</dbReference>
<feature type="domain" description="Peptidase S9 prolyl oligopeptidase catalytic" evidence="1">
    <location>
        <begin position="205"/>
        <end position="265"/>
    </location>
</feature>
<comment type="caution">
    <text evidence="2">The sequence shown here is derived from an EMBL/GenBank/DDBJ whole genome shotgun (WGS) entry which is preliminary data.</text>
</comment>
<sequence length="271" mass="30208">MRKDRPIDRVYTDVLVYLHGFPDMAVHPAKLDFSSRLPFKLAEAWMNEQAGRSDKSQRLAFVTFNFSGVPGSDDQFSFRNKTISHELDDAVAAVADTIAVIAGLVDLKRGMTFDFNEQQRHQFDTKGWCWKEFYLPDECPMPQHIQELSLDGESAHALPSSPDGVPRKIFLQLDQQYVQECYSDAVDIGKTVAARGGGDSAPSLVPFLIIHGEDDQNVPFANGQELFAAADKPKQFLAIPKANHLLSNSKHLKKAIKAVLEHIQQAEASRA</sequence>
<dbReference type="GO" id="GO:0008236">
    <property type="term" value="F:serine-type peptidase activity"/>
    <property type="evidence" value="ECO:0007669"/>
    <property type="project" value="InterPro"/>
</dbReference>
<dbReference type="Pfam" id="PF00326">
    <property type="entry name" value="Peptidase_S9"/>
    <property type="match status" value="1"/>
</dbReference>
<proteinExistence type="predicted"/>
<dbReference type="Gene3D" id="3.40.50.1820">
    <property type="entry name" value="alpha/beta hydrolase"/>
    <property type="match status" value="1"/>
</dbReference>